<dbReference type="GeneID" id="25980404"/>
<accession>F0X734</accession>
<evidence type="ECO:0000256" key="4">
    <source>
        <dbReference type="ARBA" id="ARBA00023002"/>
    </source>
</evidence>
<organism evidence="7">
    <name type="scientific">Grosmannia clavigera (strain kw1407 / UAMH 11150)</name>
    <name type="common">Blue stain fungus</name>
    <name type="synonym">Graphiocladiella clavigera</name>
    <dbReference type="NCBI Taxonomy" id="655863"/>
    <lineage>
        <taxon>Eukaryota</taxon>
        <taxon>Fungi</taxon>
        <taxon>Dikarya</taxon>
        <taxon>Ascomycota</taxon>
        <taxon>Pezizomycotina</taxon>
        <taxon>Sordariomycetes</taxon>
        <taxon>Sordariomycetidae</taxon>
        <taxon>Ophiostomatales</taxon>
        <taxon>Ophiostomataceae</taxon>
        <taxon>Leptographium</taxon>
    </lineage>
</organism>
<proteinExistence type="inferred from homology"/>
<dbReference type="InParanoid" id="F0X734"/>
<dbReference type="HOGENOM" id="CLU_006937_6_1_1"/>
<dbReference type="STRING" id="655863.F0X734"/>
<feature type="compositionally biased region" description="Polar residues" evidence="5">
    <location>
        <begin position="1"/>
        <end position="13"/>
    </location>
</feature>
<dbReference type="PANTHER" id="PTHR42877">
    <property type="entry name" value="L-ORNITHINE N(5)-MONOOXYGENASE-RELATED"/>
    <property type="match status" value="1"/>
</dbReference>
<evidence type="ECO:0000313" key="6">
    <source>
        <dbReference type="EMBL" id="EFX06597.1"/>
    </source>
</evidence>
<dbReference type="GO" id="GO:0050661">
    <property type="term" value="F:NADP binding"/>
    <property type="evidence" value="ECO:0007669"/>
    <property type="project" value="InterPro"/>
</dbReference>
<dbReference type="GO" id="GO:0004499">
    <property type="term" value="F:N,N-dimethylaniline monooxygenase activity"/>
    <property type="evidence" value="ECO:0007669"/>
    <property type="project" value="InterPro"/>
</dbReference>
<evidence type="ECO:0000256" key="2">
    <source>
        <dbReference type="ARBA" id="ARBA00022630"/>
    </source>
</evidence>
<feature type="compositionally biased region" description="Low complexity" evidence="5">
    <location>
        <begin position="24"/>
        <end position="48"/>
    </location>
</feature>
<feature type="region of interest" description="Disordered" evidence="5">
    <location>
        <begin position="1"/>
        <end position="56"/>
    </location>
</feature>
<dbReference type="SUPFAM" id="SSF51905">
    <property type="entry name" value="FAD/NAD(P)-binding domain"/>
    <property type="match status" value="3"/>
</dbReference>
<keyword evidence="3" id="KW-0274">FAD</keyword>
<keyword evidence="4" id="KW-0560">Oxidoreductase</keyword>
<comment type="similarity">
    <text evidence="1">Belongs to the FAD-binding monooxygenase family.</text>
</comment>
<dbReference type="eggNOG" id="KOG1399">
    <property type="taxonomic scope" value="Eukaryota"/>
</dbReference>
<dbReference type="PANTHER" id="PTHR42877:SF6">
    <property type="entry name" value="MONOOXYGENASE, PUTATIVE (AFU_ORTHOLOGUE AFUA_3G15050)-RELATED"/>
    <property type="match status" value="1"/>
</dbReference>
<keyword evidence="7" id="KW-1185">Reference proteome</keyword>
<dbReference type="InterPro" id="IPR020946">
    <property type="entry name" value="Flavin_mOase-like"/>
</dbReference>
<evidence type="ECO:0000256" key="1">
    <source>
        <dbReference type="ARBA" id="ARBA00010139"/>
    </source>
</evidence>
<name>F0X734_GROCL</name>
<dbReference type="InterPro" id="IPR036188">
    <property type="entry name" value="FAD/NAD-bd_sf"/>
</dbReference>
<dbReference type="EMBL" id="GL629729">
    <property type="protein sequence ID" value="EFX06597.1"/>
    <property type="molecule type" value="Genomic_DNA"/>
</dbReference>
<dbReference type="Gene3D" id="3.50.50.60">
    <property type="entry name" value="FAD/NAD(P)-binding domain"/>
    <property type="match status" value="2"/>
</dbReference>
<evidence type="ECO:0000313" key="7">
    <source>
        <dbReference type="Proteomes" id="UP000007796"/>
    </source>
</evidence>
<protein>
    <submittedName>
        <fullName evidence="6">Flavin-binding monooxygenase</fullName>
    </submittedName>
</protein>
<sequence>MATCTGPDSQETLDVSGAAEATWSSTPHASPSLSSTDSLPSPASSTDSVPNPDLTILERNIDDPRTLRVIVIGGGITGVTAGILLPAKVPNIELTIYEKNRDFGGTWLENTYPGVRCDVPSHVYQSTFAPNVEWSDKFSSGAEIRDYWQSTARKYDVYKYAVFGRRVEDLSWNPVEAVWNVTVRNIDTGDVETATADFVVTATGRFNAWRLPEFAGRSDYRGVLRHASNWDGDFDLAGKRVAVIGNGASGIQLVANIQKTVGHLDHYARNKTWIATSLTGEDRTVEPQPIPEALKETFRADPQAYLKFRKEIEDRNWRRFKTFFRDSDENKKMKEAFVDIMKRRLAKKPELIDELIPDFSPNCRRLTPGPGYLEALTEDNVEYIRTPIRRLTETGIETEDGRHREVDAIFCATGANVDMIPSYSIRAGGRNLREDWAPGGKPGFPKTYLGNAAPGFPNLLFVHGPNSSGPSGSLPHSVESQVTFVAKVLRKVSHEGIKTIVPSDKAADDFTAFIDSFFKKTVLTEACSSWYNGGRVGNRIVALWPGSSSHAALVRQNPRWEDWEYEYLSGSGNRFLWYFGNGITKRETDPNADMTSYLQVADDVDLRAVHELWWV</sequence>
<dbReference type="GO" id="GO:0050660">
    <property type="term" value="F:flavin adenine dinucleotide binding"/>
    <property type="evidence" value="ECO:0007669"/>
    <property type="project" value="InterPro"/>
</dbReference>
<dbReference type="InterPro" id="IPR051209">
    <property type="entry name" value="FAD-bind_Monooxygenase_sf"/>
</dbReference>
<dbReference type="OrthoDB" id="74360at2759"/>
<dbReference type="AlphaFoldDB" id="F0X734"/>
<dbReference type="Pfam" id="PF00743">
    <property type="entry name" value="FMO-like"/>
    <property type="match status" value="1"/>
</dbReference>
<keyword evidence="2" id="KW-0285">Flavoprotein</keyword>
<evidence type="ECO:0000256" key="3">
    <source>
        <dbReference type="ARBA" id="ARBA00022827"/>
    </source>
</evidence>
<evidence type="ECO:0000256" key="5">
    <source>
        <dbReference type="SAM" id="MobiDB-lite"/>
    </source>
</evidence>
<gene>
    <name evidence="6" type="ORF">CMQ_6918</name>
</gene>
<keyword evidence="6" id="KW-0503">Monooxygenase</keyword>
<reference evidence="6 7" key="1">
    <citation type="journal article" date="2011" name="Proc. Natl. Acad. Sci. U.S.A.">
        <title>Genome and transcriptome analyses of the mountain pine beetle-fungal symbiont Grosmannia clavigera, a lodgepole pine pathogen.</title>
        <authorList>
            <person name="DiGuistini S."/>
            <person name="Wang Y."/>
            <person name="Liao N.Y."/>
            <person name="Taylor G."/>
            <person name="Tanguay P."/>
            <person name="Feau N."/>
            <person name="Henrissat B."/>
            <person name="Chan S.K."/>
            <person name="Hesse-Orce U."/>
            <person name="Alamouti S.M."/>
            <person name="Tsui C.K.M."/>
            <person name="Docking R.T."/>
            <person name="Levasseur A."/>
            <person name="Haridas S."/>
            <person name="Robertson G."/>
            <person name="Birol I."/>
            <person name="Holt R.A."/>
            <person name="Marra M.A."/>
            <person name="Hamelin R.C."/>
            <person name="Hirst M."/>
            <person name="Jones S.J.M."/>
            <person name="Bohlmann J."/>
            <person name="Breuil C."/>
        </authorList>
    </citation>
    <scope>NUCLEOTIDE SEQUENCE [LARGE SCALE GENOMIC DNA]</scope>
    <source>
        <strain evidence="7">kw1407 / UAMH 11150</strain>
    </source>
</reference>
<dbReference type="Proteomes" id="UP000007796">
    <property type="component" value="Unassembled WGS sequence"/>
</dbReference>
<dbReference type="RefSeq" id="XP_014176079.1">
    <property type="nucleotide sequence ID" value="XM_014320604.1"/>
</dbReference>